<sequence>MQHVINSVKGTALAVGEYLTPVLRESKFKETGVLTPEEFVAAGDHLVHHCPTWQWAGGDESKAKAYLPKNKQFLITRNVPCPRRCEQMEYSQEMEKIIESDDADNGWIDTHHYDKDICLEDKVSEMTLDNAKSESMEEAALKDNDGDDEDEDDDEEAADMEEFEESGMLEDEQVAKKHQPLSVEEFYQDINKDYVMKTVTMETHPHLSVPKMASVHPCR</sequence>
<dbReference type="InterPro" id="IPR007135">
    <property type="entry name" value="Atg3/Atg10"/>
</dbReference>
<feature type="compositionally biased region" description="Basic and acidic residues" evidence="10">
    <location>
        <begin position="131"/>
        <end position="144"/>
    </location>
</feature>
<evidence type="ECO:0000256" key="3">
    <source>
        <dbReference type="ARBA" id="ARBA00017573"/>
    </source>
</evidence>
<dbReference type="EMBL" id="JANEYF010000676">
    <property type="protein sequence ID" value="KAJ8968582.1"/>
    <property type="molecule type" value="Genomic_DNA"/>
</dbReference>
<evidence type="ECO:0000313" key="12">
    <source>
        <dbReference type="Proteomes" id="UP001162156"/>
    </source>
</evidence>
<evidence type="ECO:0000256" key="4">
    <source>
        <dbReference type="ARBA" id="ARBA00022448"/>
    </source>
</evidence>
<keyword evidence="12" id="KW-1185">Reference proteome</keyword>
<accession>A0AAV8ZS04</accession>
<dbReference type="GO" id="GO:0044804">
    <property type="term" value="P:nucleophagy"/>
    <property type="evidence" value="ECO:0007669"/>
    <property type="project" value="TreeGrafter"/>
</dbReference>
<evidence type="ECO:0000256" key="8">
    <source>
        <dbReference type="ARBA" id="ARBA00023006"/>
    </source>
</evidence>
<proteinExistence type="inferred from homology"/>
<evidence type="ECO:0000256" key="6">
    <source>
        <dbReference type="ARBA" id="ARBA00022786"/>
    </source>
</evidence>
<comment type="caution">
    <text evidence="11">The sequence shown here is derived from an EMBL/GenBank/DDBJ whole genome shotgun (WGS) entry which is preliminary data.</text>
</comment>
<dbReference type="GO" id="GO:0000045">
    <property type="term" value="P:autophagosome assembly"/>
    <property type="evidence" value="ECO:0007669"/>
    <property type="project" value="TreeGrafter"/>
</dbReference>
<dbReference type="GO" id="GO:0000422">
    <property type="term" value="P:autophagy of mitochondrion"/>
    <property type="evidence" value="ECO:0007669"/>
    <property type="project" value="TreeGrafter"/>
</dbReference>
<keyword evidence="5" id="KW-0963">Cytoplasm</keyword>
<dbReference type="PANTHER" id="PTHR12866:SF2">
    <property type="entry name" value="UBIQUITIN-LIKE-CONJUGATING ENZYME ATG3"/>
    <property type="match status" value="1"/>
</dbReference>
<feature type="region of interest" description="Disordered" evidence="10">
    <location>
        <begin position="130"/>
        <end position="177"/>
    </location>
</feature>
<protein>
    <recommendedName>
        <fullName evidence="3">Ubiquitin-like-conjugating enzyme ATG3</fullName>
    </recommendedName>
    <alternativeName>
        <fullName evidence="9">Autophagy-related protein 3</fullName>
    </alternativeName>
</protein>
<evidence type="ECO:0000313" key="11">
    <source>
        <dbReference type="EMBL" id="KAJ8968582.1"/>
    </source>
</evidence>
<evidence type="ECO:0000256" key="10">
    <source>
        <dbReference type="SAM" id="MobiDB-lite"/>
    </source>
</evidence>
<keyword evidence="8" id="KW-0072">Autophagy</keyword>
<dbReference type="AlphaFoldDB" id="A0AAV8ZS04"/>
<keyword evidence="7" id="KW-0653">Protein transport</keyword>
<evidence type="ECO:0000256" key="5">
    <source>
        <dbReference type="ARBA" id="ARBA00022490"/>
    </source>
</evidence>
<gene>
    <name evidence="11" type="ORF">NQ314_002248</name>
</gene>
<dbReference type="GO" id="GO:0005829">
    <property type="term" value="C:cytosol"/>
    <property type="evidence" value="ECO:0007669"/>
    <property type="project" value="TreeGrafter"/>
</dbReference>
<dbReference type="GO" id="GO:0019776">
    <property type="term" value="F:Atg8-family ligase activity"/>
    <property type="evidence" value="ECO:0007669"/>
    <property type="project" value="TreeGrafter"/>
</dbReference>
<evidence type="ECO:0000256" key="2">
    <source>
        <dbReference type="ARBA" id="ARBA00007683"/>
    </source>
</evidence>
<keyword evidence="6" id="KW-0833">Ubl conjugation pathway</keyword>
<name>A0AAV8ZS04_9CUCU</name>
<dbReference type="GO" id="GO:0000407">
    <property type="term" value="C:phagophore assembly site"/>
    <property type="evidence" value="ECO:0007669"/>
    <property type="project" value="TreeGrafter"/>
</dbReference>
<feature type="compositionally biased region" description="Acidic residues" evidence="10">
    <location>
        <begin position="145"/>
        <end position="172"/>
    </location>
</feature>
<dbReference type="GO" id="GO:0061723">
    <property type="term" value="P:glycophagy"/>
    <property type="evidence" value="ECO:0007669"/>
    <property type="project" value="TreeGrafter"/>
</dbReference>
<keyword evidence="4" id="KW-0813">Transport</keyword>
<dbReference type="GO" id="GO:0015031">
    <property type="term" value="P:protein transport"/>
    <property type="evidence" value="ECO:0007669"/>
    <property type="project" value="UniProtKB-KW"/>
</dbReference>
<dbReference type="Pfam" id="PF03987">
    <property type="entry name" value="Autophagy_act_C"/>
    <property type="match status" value="2"/>
</dbReference>
<evidence type="ECO:0000256" key="1">
    <source>
        <dbReference type="ARBA" id="ARBA00004496"/>
    </source>
</evidence>
<comment type="similarity">
    <text evidence="2">Belongs to the ATG3 family.</text>
</comment>
<reference evidence="11" key="1">
    <citation type="journal article" date="2023" name="Insect Mol. Biol.">
        <title>Genome sequencing provides insights into the evolution of gene families encoding plant cell wall-degrading enzymes in longhorned beetles.</title>
        <authorList>
            <person name="Shin N.R."/>
            <person name="Okamura Y."/>
            <person name="Kirsch R."/>
            <person name="Pauchet Y."/>
        </authorList>
    </citation>
    <scope>NUCLEOTIDE SEQUENCE</scope>
    <source>
        <strain evidence="11">RBIC_L_NR</strain>
    </source>
</reference>
<comment type="subcellular location">
    <subcellularLocation>
        <location evidence="1">Cytoplasm</location>
    </subcellularLocation>
</comment>
<evidence type="ECO:0000256" key="7">
    <source>
        <dbReference type="ARBA" id="ARBA00022927"/>
    </source>
</evidence>
<dbReference type="Proteomes" id="UP001162156">
    <property type="component" value="Unassembled WGS sequence"/>
</dbReference>
<organism evidence="11 12">
    <name type="scientific">Rhamnusium bicolor</name>
    <dbReference type="NCBI Taxonomy" id="1586634"/>
    <lineage>
        <taxon>Eukaryota</taxon>
        <taxon>Metazoa</taxon>
        <taxon>Ecdysozoa</taxon>
        <taxon>Arthropoda</taxon>
        <taxon>Hexapoda</taxon>
        <taxon>Insecta</taxon>
        <taxon>Pterygota</taxon>
        <taxon>Neoptera</taxon>
        <taxon>Endopterygota</taxon>
        <taxon>Coleoptera</taxon>
        <taxon>Polyphaga</taxon>
        <taxon>Cucujiformia</taxon>
        <taxon>Chrysomeloidea</taxon>
        <taxon>Cerambycidae</taxon>
        <taxon>Lepturinae</taxon>
        <taxon>Rhagiini</taxon>
        <taxon>Rhamnusium</taxon>
    </lineage>
</organism>
<dbReference type="PANTHER" id="PTHR12866">
    <property type="entry name" value="UBIQUITIN-LIKE-CONJUGATING ENZYME ATG3"/>
    <property type="match status" value="1"/>
</dbReference>
<evidence type="ECO:0000256" key="9">
    <source>
        <dbReference type="ARBA" id="ARBA00034553"/>
    </source>
</evidence>